<evidence type="ECO:0000313" key="3">
    <source>
        <dbReference type="Proteomes" id="UP000095192"/>
    </source>
</evidence>
<comment type="caution">
    <text evidence="2">The sequence shown here is derived from an EMBL/GenBank/DDBJ whole genome shotgun (WGS) entry which is preliminary data.</text>
</comment>
<dbReference type="VEuPathDB" id="ToxoDB:cyc_05836"/>
<feature type="region of interest" description="Disordered" evidence="1">
    <location>
        <begin position="150"/>
        <end position="169"/>
    </location>
</feature>
<feature type="region of interest" description="Disordered" evidence="1">
    <location>
        <begin position="18"/>
        <end position="37"/>
    </location>
</feature>
<evidence type="ECO:0000256" key="1">
    <source>
        <dbReference type="SAM" id="MobiDB-lite"/>
    </source>
</evidence>
<organism evidence="2 3">
    <name type="scientific">Cyclospora cayetanensis</name>
    <dbReference type="NCBI Taxonomy" id="88456"/>
    <lineage>
        <taxon>Eukaryota</taxon>
        <taxon>Sar</taxon>
        <taxon>Alveolata</taxon>
        <taxon>Apicomplexa</taxon>
        <taxon>Conoidasida</taxon>
        <taxon>Coccidia</taxon>
        <taxon>Eucoccidiorida</taxon>
        <taxon>Eimeriorina</taxon>
        <taxon>Eimeriidae</taxon>
        <taxon>Cyclospora</taxon>
    </lineage>
</organism>
<dbReference type="InParanoid" id="A0A1D3D0H2"/>
<dbReference type="VEuPathDB" id="ToxoDB:LOC34622128"/>
<evidence type="ECO:0000313" key="2">
    <source>
        <dbReference type="EMBL" id="OEH76944.1"/>
    </source>
</evidence>
<keyword evidence="3" id="KW-1185">Reference proteome</keyword>
<feature type="compositionally biased region" description="Polar residues" evidence="1">
    <location>
        <begin position="150"/>
        <end position="159"/>
    </location>
</feature>
<protein>
    <submittedName>
        <fullName evidence="2">Vacuolar (H+)-ATPase g subunit domain-containing protein</fullName>
    </submittedName>
</protein>
<dbReference type="Proteomes" id="UP000095192">
    <property type="component" value="Unassembled WGS sequence"/>
</dbReference>
<gene>
    <name evidence="2" type="ORF">cyc_05836</name>
</gene>
<feature type="region of interest" description="Disordered" evidence="1">
    <location>
        <begin position="88"/>
        <end position="118"/>
    </location>
</feature>
<name>A0A1D3D0H2_9EIME</name>
<sequence length="444" mass="49471">MPFRLRWRRSKATQIASQKSVAEHGYPKDRGSLIEGPKDEQCEANAGRVLAETIFVQPSSAHGASPCVTMDSKPSLFRRTLSNLSPKIAPKVNADSSEPCGNDQGGDKRGNEAEGSKNLVENNVRAESGMAKRAHALHNFLPRFYGAHHQQTPGAATNEDSGEHGVHPAHMPLHLPHLHLPHILESRSHHQATHHDGPSAAEFEAEVMKMLQSATDRAKGIIEAARGEREILMSRARLEAEDEIKDMRAVHAVVMVMKGCSCRHSLEREFLQSHDTDDSEQETLRVATTKEEELMRQILQFSEKNMEVSVALCVDSVLNVDISLPPERRDALRNLKRNPPNFFRKSQAHNYPSVRNSLAQRATKTTRGLGWEAENSWDQDPRDILLPTHRTDEQPDVYAAILGGRALTEEDRFQIDFDELELTPAGTFSATVQHLQRACGCLLG</sequence>
<feature type="compositionally biased region" description="Basic and acidic residues" evidence="1">
    <location>
        <begin position="21"/>
        <end position="37"/>
    </location>
</feature>
<reference evidence="2 3" key="1">
    <citation type="journal article" date="2016" name="BMC Genomics">
        <title>Comparative genomics reveals Cyclospora cayetanensis possesses coccidia-like metabolism and invasion components but unique surface antigens.</title>
        <authorList>
            <person name="Liu S."/>
            <person name="Wang L."/>
            <person name="Zheng H."/>
            <person name="Xu Z."/>
            <person name="Roellig D.M."/>
            <person name="Li N."/>
            <person name="Frace M.A."/>
            <person name="Tang K."/>
            <person name="Arrowood M.J."/>
            <person name="Moss D.M."/>
            <person name="Zhang L."/>
            <person name="Feng Y."/>
            <person name="Xiao L."/>
        </authorList>
    </citation>
    <scope>NUCLEOTIDE SEQUENCE [LARGE SCALE GENOMIC DNA]</scope>
    <source>
        <strain evidence="2 3">CHN_HEN01</strain>
    </source>
</reference>
<feature type="compositionally biased region" description="Basic and acidic residues" evidence="1">
    <location>
        <begin position="105"/>
        <end position="115"/>
    </location>
</feature>
<dbReference type="AlphaFoldDB" id="A0A1D3D0H2"/>
<proteinExistence type="predicted"/>
<dbReference type="EMBL" id="JROU02001275">
    <property type="protein sequence ID" value="OEH76944.1"/>
    <property type="molecule type" value="Genomic_DNA"/>
</dbReference>
<accession>A0A1D3D0H2</accession>